<dbReference type="GO" id="GO:0045901">
    <property type="term" value="P:positive regulation of translational elongation"/>
    <property type="evidence" value="ECO:0007669"/>
    <property type="project" value="InterPro"/>
</dbReference>
<dbReference type="Gene3D" id="2.30.30.30">
    <property type="match status" value="1"/>
</dbReference>
<dbReference type="GO" id="GO:0045905">
    <property type="term" value="P:positive regulation of translational termination"/>
    <property type="evidence" value="ECO:0007669"/>
    <property type="project" value="InterPro"/>
</dbReference>
<dbReference type="InterPro" id="IPR048670">
    <property type="entry name" value="IF5A-like_N"/>
</dbReference>
<dbReference type="InterPro" id="IPR019769">
    <property type="entry name" value="Trans_elong_IF5A_hypusine_site"/>
</dbReference>
<dbReference type="FunFam" id="2.30.30.30:FF:000038">
    <property type="entry name" value="Translation initiation factor 5A"/>
    <property type="match status" value="1"/>
</dbReference>
<dbReference type="InterPro" id="IPR008991">
    <property type="entry name" value="Translation_prot_SH3-like_sf"/>
</dbReference>
<evidence type="ECO:0000313" key="12">
    <source>
        <dbReference type="EMBL" id="PSO08755.1"/>
    </source>
</evidence>
<name>A0A2R6CCX8_9ARCH</name>
<dbReference type="Pfam" id="PF21485">
    <property type="entry name" value="IF5A-like_N"/>
    <property type="match status" value="1"/>
</dbReference>
<evidence type="ECO:0000313" key="13">
    <source>
        <dbReference type="Proteomes" id="UP000242015"/>
    </source>
</evidence>
<dbReference type="Proteomes" id="UP000242015">
    <property type="component" value="Unassembled WGS sequence"/>
</dbReference>
<dbReference type="InterPro" id="IPR014722">
    <property type="entry name" value="Rib_uL2_dom2"/>
</dbReference>
<evidence type="ECO:0000256" key="7">
    <source>
        <dbReference type="ARBA" id="ARBA00022917"/>
    </source>
</evidence>
<comment type="caution">
    <text evidence="12">The sequence shown here is derived from an EMBL/GenBank/DDBJ whole genome shotgun (WGS) entry which is preliminary data.</text>
</comment>
<evidence type="ECO:0000256" key="3">
    <source>
        <dbReference type="ARBA" id="ARBA00006016"/>
    </source>
</evidence>
<dbReference type="InterPro" id="IPR001884">
    <property type="entry name" value="IF5A-like"/>
</dbReference>
<proteinExistence type="inferred from homology"/>
<dbReference type="SUPFAM" id="SSF50104">
    <property type="entry name" value="Translation proteins SH3-like domain"/>
    <property type="match status" value="1"/>
</dbReference>
<evidence type="ECO:0000256" key="6">
    <source>
        <dbReference type="ARBA" id="ARBA00022540"/>
    </source>
</evidence>
<reference evidence="12 13" key="1">
    <citation type="submission" date="2017-04" db="EMBL/GenBank/DDBJ databases">
        <title>Novel microbial lineages endemic to geothermal iron-oxide mats fill important gaps in the evolutionary history of Archaea.</title>
        <authorList>
            <person name="Jay Z.J."/>
            <person name="Beam J.P."/>
            <person name="Dlakic M."/>
            <person name="Rusch D.B."/>
            <person name="Kozubal M.A."/>
            <person name="Inskeep W.P."/>
        </authorList>
    </citation>
    <scope>NUCLEOTIDE SEQUENCE [LARGE SCALE GENOMIC DNA]</scope>
    <source>
        <strain evidence="12">BE_D</strain>
    </source>
</reference>
<dbReference type="PROSITE" id="PS00302">
    <property type="entry name" value="IF5A_HYPUSINE"/>
    <property type="match status" value="1"/>
</dbReference>
<evidence type="ECO:0000256" key="10">
    <source>
        <dbReference type="ARBA" id="ARBA00032163"/>
    </source>
</evidence>
<dbReference type="Gene3D" id="2.40.50.140">
    <property type="entry name" value="Nucleic acid-binding proteins"/>
    <property type="match status" value="1"/>
</dbReference>
<organism evidence="12 13">
    <name type="scientific">Candidatus Marsarchaeota G2 archaeon BE_D</name>
    <dbReference type="NCBI Taxonomy" id="1978158"/>
    <lineage>
        <taxon>Archaea</taxon>
        <taxon>Candidatus Marsarchaeota</taxon>
        <taxon>Candidatus Marsarchaeota group 2</taxon>
    </lineage>
</organism>
<sequence>MSKPVEIGELKEGGFCIIDNEPCRIVSVEKSKPGKHGSAKARIVAIGVFDDVKRSIVSPVDARIDVPIIEKRTGQIIAALGNNTYQLMDLENFET</sequence>
<evidence type="ECO:0000256" key="5">
    <source>
        <dbReference type="ARBA" id="ARBA00022490"/>
    </source>
</evidence>
<keyword evidence="6 12" id="KW-0396">Initiation factor</keyword>
<dbReference type="EMBL" id="NEXF01000055">
    <property type="protein sequence ID" value="PSO08755.1"/>
    <property type="molecule type" value="Genomic_DNA"/>
</dbReference>
<keyword evidence="8" id="KW-0385">Hypusine</keyword>
<dbReference type="InterPro" id="IPR012340">
    <property type="entry name" value="NA-bd_OB-fold"/>
</dbReference>
<dbReference type="GO" id="GO:0003723">
    <property type="term" value="F:RNA binding"/>
    <property type="evidence" value="ECO:0007669"/>
    <property type="project" value="InterPro"/>
</dbReference>
<evidence type="ECO:0000256" key="1">
    <source>
        <dbReference type="ARBA" id="ARBA00003980"/>
    </source>
</evidence>
<comment type="subcellular location">
    <subcellularLocation>
        <location evidence="2">Cytoplasm</location>
    </subcellularLocation>
</comment>
<keyword evidence="7" id="KW-0648">Protein biosynthesis</keyword>
<dbReference type="NCBIfam" id="TIGR00037">
    <property type="entry name" value="eIF_5A"/>
    <property type="match status" value="1"/>
</dbReference>
<keyword evidence="5" id="KW-0963">Cytoplasm</keyword>
<evidence type="ECO:0000256" key="2">
    <source>
        <dbReference type="ARBA" id="ARBA00004496"/>
    </source>
</evidence>
<comment type="similarity">
    <text evidence="3">Belongs to the eIF-5A family.</text>
</comment>
<protein>
    <recommendedName>
        <fullName evidence="4">Translation initiation factor 5A</fullName>
    </recommendedName>
    <alternativeName>
        <fullName evidence="10">Hypusine-containing protein</fullName>
    </alternativeName>
    <alternativeName>
        <fullName evidence="9">eIF-5A</fullName>
    </alternativeName>
</protein>
<feature type="non-terminal residue" evidence="12">
    <location>
        <position position="95"/>
    </location>
</feature>
<dbReference type="NCBIfam" id="NF003076">
    <property type="entry name" value="PRK03999.1"/>
    <property type="match status" value="1"/>
</dbReference>
<evidence type="ECO:0000259" key="11">
    <source>
        <dbReference type="Pfam" id="PF21485"/>
    </source>
</evidence>
<dbReference type="GO" id="GO:0043022">
    <property type="term" value="F:ribosome binding"/>
    <property type="evidence" value="ECO:0007669"/>
    <property type="project" value="InterPro"/>
</dbReference>
<evidence type="ECO:0000256" key="8">
    <source>
        <dbReference type="ARBA" id="ARBA00023071"/>
    </source>
</evidence>
<feature type="domain" description="Translation initiation factor 5A-like N-terminal" evidence="11">
    <location>
        <begin position="3"/>
        <end position="59"/>
    </location>
</feature>
<dbReference type="GO" id="GO:0005737">
    <property type="term" value="C:cytoplasm"/>
    <property type="evidence" value="ECO:0007669"/>
    <property type="project" value="UniProtKB-SubCell"/>
</dbReference>
<dbReference type="GO" id="GO:0003743">
    <property type="term" value="F:translation initiation factor activity"/>
    <property type="evidence" value="ECO:0007669"/>
    <property type="project" value="UniProtKB-KW"/>
</dbReference>
<dbReference type="AlphaFoldDB" id="A0A2R6CCX8"/>
<dbReference type="PANTHER" id="PTHR11673">
    <property type="entry name" value="TRANSLATION INITIATION FACTOR 5A FAMILY MEMBER"/>
    <property type="match status" value="1"/>
</dbReference>
<comment type="function">
    <text evidence="1">Functions by promoting the formation of the first peptide bond.</text>
</comment>
<evidence type="ECO:0000256" key="4">
    <source>
        <dbReference type="ARBA" id="ARBA00016327"/>
    </source>
</evidence>
<accession>A0A2R6CCX8</accession>
<gene>
    <name evidence="12" type="ORF">B9Q04_04005</name>
</gene>
<dbReference type="GO" id="GO:0003746">
    <property type="term" value="F:translation elongation factor activity"/>
    <property type="evidence" value="ECO:0007669"/>
    <property type="project" value="InterPro"/>
</dbReference>
<evidence type="ECO:0000256" key="9">
    <source>
        <dbReference type="ARBA" id="ARBA00032030"/>
    </source>
</evidence>